<reference evidence="2 3" key="1">
    <citation type="submission" date="2021-04" db="EMBL/GenBank/DDBJ databases">
        <title>Complete genome sequencing of Allochromatium tepidum strain NZ.</title>
        <authorList>
            <person name="Tsukatani Y."/>
            <person name="Mori H."/>
        </authorList>
    </citation>
    <scope>NUCLEOTIDE SEQUENCE [LARGE SCALE GENOMIC DNA]</scope>
    <source>
        <strain evidence="2 3">NZ</strain>
    </source>
</reference>
<dbReference type="RefSeq" id="WP_213379950.1">
    <property type="nucleotide sequence ID" value="NZ_AP024563.1"/>
</dbReference>
<organism evidence="2 3">
    <name type="scientific">Allochromatium tepidum</name>
    <dbReference type="NCBI Taxonomy" id="553982"/>
    <lineage>
        <taxon>Bacteria</taxon>
        <taxon>Pseudomonadati</taxon>
        <taxon>Pseudomonadota</taxon>
        <taxon>Gammaproteobacteria</taxon>
        <taxon>Chromatiales</taxon>
        <taxon>Chromatiaceae</taxon>
        <taxon>Allochromatium</taxon>
    </lineage>
</organism>
<proteinExistence type="predicted"/>
<dbReference type="Proteomes" id="UP000680679">
    <property type="component" value="Chromosome"/>
</dbReference>
<evidence type="ECO:0000256" key="1">
    <source>
        <dbReference type="SAM" id="Phobius"/>
    </source>
</evidence>
<feature type="transmembrane region" description="Helical" evidence="1">
    <location>
        <begin position="6"/>
        <end position="24"/>
    </location>
</feature>
<keyword evidence="1" id="KW-0472">Membrane</keyword>
<keyword evidence="3" id="KW-1185">Reference proteome</keyword>
<keyword evidence="1" id="KW-1133">Transmembrane helix</keyword>
<name>A0ABM7QIZ7_9GAMM</name>
<accession>A0ABM7QIZ7</accession>
<evidence type="ECO:0000313" key="2">
    <source>
        <dbReference type="EMBL" id="BCU05704.1"/>
    </source>
</evidence>
<protein>
    <submittedName>
        <fullName evidence="2">Uncharacterized protein</fullName>
    </submittedName>
</protein>
<sequence>MDRSIVLSILGAAVLGFFGMLLLMPDPIEDEVVRLPWLIEQDAAGRTRVFGFTLGSTTPAEVRRVFREDGEINLFRTSGPSGTLAAEVYFEQIHLERLRADFVLTLEADQTTLAAMYERGLRISQTGSGSQKVKLDPSDAERLAERPIRAIVYLPKARLDAALIEQRFGTPSRRLTESETGIVHWLYPERGLDIGRDPSGRVVMQYVNRADFAAILEPLATAGKD</sequence>
<dbReference type="EMBL" id="AP024563">
    <property type="protein sequence ID" value="BCU05704.1"/>
    <property type="molecule type" value="Genomic_DNA"/>
</dbReference>
<gene>
    <name evidence="2" type="ORF">Atep_03810</name>
</gene>
<keyword evidence="1" id="KW-0812">Transmembrane</keyword>
<evidence type="ECO:0000313" key="3">
    <source>
        <dbReference type="Proteomes" id="UP000680679"/>
    </source>
</evidence>